<dbReference type="PIRSF" id="PIRSF016202">
    <property type="entry name" value="PH1107"/>
    <property type="match status" value="1"/>
</dbReference>
<keyword evidence="1" id="KW-0328">Glycosyltransferase</keyword>
<reference evidence="5" key="1">
    <citation type="submission" date="2017-06" db="EMBL/GenBank/DDBJ databases">
        <authorList>
            <person name="Varghese N."/>
            <person name="Submissions S."/>
        </authorList>
    </citation>
    <scope>NUCLEOTIDE SEQUENCE [LARGE SCALE GENOMIC DNA]</scope>
    <source>
        <strain evidence="5">JAD2</strain>
    </source>
</reference>
<dbReference type="GO" id="GO:0016757">
    <property type="term" value="F:glycosyltransferase activity"/>
    <property type="evidence" value="ECO:0007669"/>
    <property type="project" value="UniProtKB-KW"/>
</dbReference>
<evidence type="ECO:0000256" key="1">
    <source>
        <dbReference type="ARBA" id="ARBA00022676"/>
    </source>
</evidence>
<organism evidence="4 5">
    <name type="scientific">Thermoflexus hugenholtzii JAD2</name>
    <dbReference type="NCBI Taxonomy" id="877466"/>
    <lineage>
        <taxon>Bacteria</taxon>
        <taxon>Bacillati</taxon>
        <taxon>Chloroflexota</taxon>
        <taxon>Thermoflexia</taxon>
        <taxon>Thermoflexales</taxon>
        <taxon>Thermoflexaceae</taxon>
        <taxon>Thermoflexus</taxon>
    </lineage>
</organism>
<evidence type="ECO:0000313" key="5">
    <source>
        <dbReference type="Proteomes" id="UP000197025"/>
    </source>
</evidence>
<dbReference type="GO" id="GO:0016787">
    <property type="term" value="F:hydrolase activity"/>
    <property type="evidence" value="ECO:0007669"/>
    <property type="project" value="UniProtKB-KW"/>
</dbReference>
<evidence type="ECO:0000313" key="4">
    <source>
        <dbReference type="EMBL" id="SNB69655.1"/>
    </source>
</evidence>
<sequence>MPELFHRYPGNPILTAGDWPYPANSVFNPGATRFNDEVLLLVRVEDFQGLSHLTVARSPDGRSGWRVDPEPTLLPDPLRHPEEFWGIEDPRIVFLEEEGLYAVTYVAYSRGGPLVALATTSDFRTFHRLGPILPPEDKDASLFPRRFRGRWVMIHRPMPTSPRTRPNIWISFSPDLRHWGDHTVIIEARPGGWWDSDRVGLGPQPIETPEGWLILYHGVRQTASGRIYRVGMALLDLEDPRKVIRRSAEWVFGPRAPYERVGDVPNVTFPCGAVVDPRSGELLMYYGAADTCVALATADLRTLLDYLLHAPM</sequence>
<dbReference type="RefSeq" id="WP_088571744.1">
    <property type="nucleotide sequence ID" value="NZ_FYEK01000044.1"/>
</dbReference>
<keyword evidence="4" id="KW-0378">Hydrolase</keyword>
<keyword evidence="5" id="KW-1185">Reference proteome</keyword>
<dbReference type="CDD" id="cd18615">
    <property type="entry name" value="GH130"/>
    <property type="match status" value="1"/>
</dbReference>
<dbReference type="SUPFAM" id="SSF75005">
    <property type="entry name" value="Arabinanase/levansucrase/invertase"/>
    <property type="match status" value="1"/>
</dbReference>
<dbReference type="AlphaFoldDB" id="A0A212RC73"/>
<dbReference type="OrthoDB" id="9759709at2"/>
<keyword evidence="2" id="KW-0808">Transferase</keyword>
<dbReference type="PANTHER" id="PTHR34106">
    <property type="entry name" value="GLYCOSIDASE"/>
    <property type="match status" value="1"/>
</dbReference>
<name>A0A212RC73_9CHLR</name>
<gene>
    <name evidence="4" type="ORF">SAMN02746019_00010660</name>
</gene>
<dbReference type="PANTHER" id="PTHR34106:SF5">
    <property type="entry name" value="GLYCOSIDASE"/>
    <property type="match status" value="1"/>
</dbReference>
<dbReference type="EMBL" id="FYEK01000044">
    <property type="protein sequence ID" value="SNB69655.1"/>
    <property type="molecule type" value="Genomic_DNA"/>
</dbReference>
<comment type="similarity">
    <text evidence="3">Belongs to the glycosyl hydrolase 130 family.</text>
</comment>
<dbReference type="InterPro" id="IPR023296">
    <property type="entry name" value="Glyco_hydro_beta-prop_sf"/>
</dbReference>
<dbReference type="InterPro" id="IPR007184">
    <property type="entry name" value="Mannoside_phosphorylase"/>
</dbReference>
<dbReference type="InParanoid" id="A0A212RC73"/>
<proteinExistence type="inferred from homology"/>
<dbReference type="Proteomes" id="UP000197025">
    <property type="component" value="Unassembled WGS sequence"/>
</dbReference>
<evidence type="ECO:0000256" key="3">
    <source>
        <dbReference type="ARBA" id="ARBA00024356"/>
    </source>
</evidence>
<protein>
    <submittedName>
        <fullName evidence="4">Predicted glycosyl hydrolase, GH43/DUF377 family</fullName>
    </submittedName>
</protein>
<evidence type="ECO:0000256" key="2">
    <source>
        <dbReference type="ARBA" id="ARBA00022679"/>
    </source>
</evidence>
<dbReference type="Gene3D" id="2.115.10.20">
    <property type="entry name" value="Glycosyl hydrolase domain, family 43"/>
    <property type="match status" value="1"/>
</dbReference>
<accession>A0A212RC73</accession>
<dbReference type="Pfam" id="PF04041">
    <property type="entry name" value="Glyco_hydro_130"/>
    <property type="match status" value="1"/>
</dbReference>